<comment type="subcellular location">
    <subcellularLocation>
        <location evidence="1">Membrane</location>
        <topology evidence="1">Multi-pass membrane protein</topology>
    </subcellularLocation>
</comment>
<evidence type="ECO:0000256" key="4">
    <source>
        <dbReference type="ARBA" id="ARBA00023136"/>
    </source>
</evidence>
<evidence type="ECO:0000256" key="5">
    <source>
        <dbReference type="SAM" id="Phobius"/>
    </source>
</evidence>
<dbReference type="EMBL" id="CM026424">
    <property type="protein sequence ID" value="KAG0579857.1"/>
    <property type="molecule type" value="Genomic_DNA"/>
</dbReference>
<keyword evidence="7" id="KW-1185">Reference proteome</keyword>
<dbReference type="GO" id="GO:0016020">
    <property type="term" value="C:membrane"/>
    <property type="evidence" value="ECO:0007669"/>
    <property type="project" value="UniProtKB-SubCell"/>
</dbReference>
<dbReference type="AlphaFoldDB" id="A0A8T0IAA3"/>
<comment type="caution">
    <text evidence="6">The sequence shown here is derived from an EMBL/GenBank/DDBJ whole genome shotgun (WGS) entry which is preliminary data.</text>
</comment>
<evidence type="ECO:0000313" key="6">
    <source>
        <dbReference type="EMBL" id="KAG0579857.1"/>
    </source>
</evidence>
<sequence>MAVVGWLLAIGTVWGITNALIKRGALIADEAKRTAAAKTENSERSMLGSFLGDWIQLLCVWQYSLPFLLNLSMSVLFVIKLGDSPITLAVPVTNATTFAVTAVAGAALGEKMRALETLVGVVLIVAGVTLCISPPIKGFS</sequence>
<dbReference type="InterPro" id="IPR018908">
    <property type="entry name" value="TMEM234"/>
</dbReference>
<keyword evidence="4 5" id="KW-0472">Membrane</keyword>
<accession>A0A8T0IAA3</accession>
<protein>
    <recommendedName>
        <fullName evidence="8">Transmembrane protein 234 homolog</fullName>
    </recommendedName>
</protein>
<evidence type="ECO:0000313" key="7">
    <source>
        <dbReference type="Proteomes" id="UP000822688"/>
    </source>
</evidence>
<evidence type="ECO:0000256" key="1">
    <source>
        <dbReference type="ARBA" id="ARBA00004141"/>
    </source>
</evidence>
<evidence type="ECO:0008006" key="8">
    <source>
        <dbReference type="Google" id="ProtNLM"/>
    </source>
</evidence>
<dbReference type="PANTHER" id="PTHR28668:SF1">
    <property type="entry name" value="TRANSMEMBRANE PROTEIN 234"/>
    <property type="match status" value="1"/>
</dbReference>
<keyword evidence="2 5" id="KW-0812">Transmembrane</keyword>
<dbReference type="Gene3D" id="1.10.3730.20">
    <property type="match status" value="1"/>
</dbReference>
<gene>
    <name evidence="6" type="ORF">KC19_4G129100</name>
</gene>
<dbReference type="Pfam" id="PF10639">
    <property type="entry name" value="TMEM234"/>
    <property type="match status" value="1"/>
</dbReference>
<feature type="transmembrane region" description="Helical" evidence="5">
    <location>
        <begin position="54"/>
        <end position="79"/>
    </location>
</feature>
<evidence type="ECO:0000256" key="3">
    <source>
        <dbReference type="ARBA" id="ARBA00022989"/>
    </source>
</evidence>
<organism evidence="6 7">
    <name type="scientific">Ceratodon purpureus</name>
    <name type="common">Fire moss</name>
    <name type="synonym">Dicranum purpureum</name>
    <dbReference type="NCBI Taxonomy" id="3225"/>
    <lineage>
        <taxon>Eukaryota</taxon>
        <taxon>Viridiplantae</taxon>
        <taxon>Streptophyta</taxon>
        <taxon>Embryophyta</taxon>
        <taxon>Bryophyta</taxon>
        <taxon>Bryophytina</taxon>
        <taxon>Bryopsida</taxon>
        <taxon>Dicranidae</taxon>
        <taxon>Pseudoditrichales</taxon>
        <taxon>Ditrichaceae</taxon>
        <taxon>Ceratodon</taxon>
    </lineage>
</organism>
<keyword evidence="3 5" id="KW-1133">Transmembrane helix</keyword>
<feature type="transmembrane region" description="Helical" evidence="5">
    <location>
        <begin position="86"/>
        <end position="108"/>
    </location>
</feature>
<reference evidence="6" key="1">
    <citation type="submission" date="2020-06" db="EMBL/GenBank/DDBJ databases">
        <title>WGS assembly of Ceratodon purpureus strain R40.</title>
        <authorList>
            <person name="Carey S.B."/>
            <person name="Jenkins J."/>
            <person name="Shu S."/>
            <person name="Lovell J.T."/>
            <person name="Sreedasyam A."/>
            <person name="Maumus F."/>
            <person name="Tiley G.P."/>
            <person name="Fernandez-Pozo N."/>
            <person name="Barry K."/>
            <person name="Chen C."/>
            <person name="Wang M."/>
            <person name="Lipzen A."/>
            <person name="Daum C."/>
            <person name="Saski C.A."/>
            <person name="Payton A.C."/>
            <person name="Mcbreen J.C."/>
            <person name="Conrad R.E."/>
            <person name="Kollar L.M."/>
            <person name="Olsson S."/>
            <person name="Huttunen S."/>
            <person name="Landis J.B."/>
            <person name="Wickett N.J."/>
            <person name="Johnson M.G."/>
            <person name="Rensing S.A."/>
            <person name="Grimwood J."/>
            <person name="Schmutz J."/>
            <person name="Mcdaniel S.F."/>
        </authorList>
    </citation>
    <scope>NUCLEOTIDE SEQUENCE</scope>
    <source>
        <strain evidence="6">R40</strain>
    </source>
</reference>
<dbReference type="Proteomes" id="UP000822688">
    <property type="component" value="Chromosome 4"/>
</dbReference>
<feature type="transmembrane region" description="Helical" evidence="5">
    <location>
        <begin position="114"/>
        <end position="132"/>
    </location>
</feature>
<dbReference type="PANTHER" id="PTHR28668">
    <property type="entry name" value="TRANSMEMBRANE PROTEIN 234"/>
    <property type="match status" value="1"/>
</dbReference>
<evidence type="ECO:0000256" key="2">
    <source>
        <dbReference type="ARBA" id="ARBA00022692"/>
    </source>
</evidence>
<proteinExistence type="predicted"/>
<name>A0A8T0IAA3_CERPU</name>